<keyword evidence="1" id="KW-0328">Glycosyltransferase</keyword>
<name>A0A1M6CN32_9BACT</name>
<keyword evidence="4" id="KW-1185">Reference proteome</keyword>
<protein>
    <submittedName>
        <fullName evidence="3">ADP-heptose:LPS heptosyltransferase</fullName>
    </submittedName>
</protein>
<evidence type="ECO:0000256" key="2">
    <source>
        <dbReference type="ARBA" id="ARBA00022679"/>
    </source>
</evidence>
<dbReference type="EMBL" id="FQYN01000002">
    <property type="protein sequence ID" value="SHI62118.1"/>
    <property type="molecule type" value="Genomic_DNA"/>
</dbReference>
<dbReference type="InterPro" id="IPR051199">
    <property type="entry name" value="LPS_LOS_Heptosyltrfase"/>
</dbReference>
<dbReference type="GO" id="GO:0008713">
    <property type="term" value="F:ADP-heptose-lipopolysaccharide heptosyltransferase activity"/>
    <property type="evidence" value="ECO:0007669"/>
    <property type="project" value="TreeGrafter"/>
</dbReference>
<accession>A0A1M6CN32</accession>
<evidence type="ECO:0000313" key="3">
    <source>
        <dbReference type="EMBL" id="SHI62118.1"/>
    </source>
</evidence>
<evidence type="ECO:0000256" key="1">
    <source>
        <dbReference type="ARBA" id="ARBA00022676"/>
    </source>
</evidence>
<proteinExistence type="predicted"/>
<dbReference type="STRING" id="1121955.SAMN02745146_1203"/>
<dbReference type="OrthoDB" id="9768048at2"/>
<dbReference type="Pfam" id="PF01075">
    <property type="entry name" value="Glyco_transf_9"/>
    <property type="match status" value="1"/>
</dbReference>
<dbReference type="CDD" id="cd03789">
    <property type="entry name" value="GT9_LPS_heptosyltransferase"/>
    <property type="match status" value="1"/>
</dbReference>
<dbReference type="Proteomes" id="UP000184418">
    <property type="component" value="Unassembled WGS sequence"/>
</dbReference>
<keyword evidence="2 3" id="KW-0808">Transferase</keyword>
<dbReference type="InterPro" id="IPR002201">
    <property type="entry name" value="Glyco_trans_9"/>
</dbReference>
<reference evidence="3 4" key="1">
    <citation type="submission" date="2016-11" db="EMBL/GenBank/DDBJ databases">
        <authorList>
            <person name="Jaros S."/>
            <person name="Januszkiewicz K."/>
            <person name="Wedrychowicz H."/>
        </authorList>
    </citation>
    <scope>NUCLEOTIDE SEQUENCE [LARGE SCALE GENOMIC DNA]</scope>
    <source>
        <strain evidence="3 4">DSM 21074</strain>
    </source>
</reference>
<dbReference type="Gene3D" id="3.40.50.2000">
    <property type="entry name" value="Glycogen Phosphorylase B"/>
    <property type="match status" value="2"/>
</dbReference>
<sequence>MKILVLRFSSIGDIVLTTPVVRALRQQVPGAQVHFATKPAYRGLVANNPHVAKVHCLTGSLNELVAELRAEQFDYIVDLHNNLRTRLIKLQLGVKSSSFDKLNAQKWLLVNLKVNRLPPVHIVERYLAAAAPLGVRDDGHGLDYFIPAQDEVTIATALPAAFQTGYVAFAIGAQHATKRLPTERIIELCRQLQRPIVLLGGPEDAATGNEIVAALQPSGDENSQLPNFTTSPLYNACGKFNLNQSASLVRQAQLVISHDTGLMHIAAAFGKEIISIWGNTVPEFGMYPFRTEFRVWEVRGLDCRPCSKIGYAKCPRGHFRCMRDIQFDLEPPLGTPVANP</sequence>
<dbReference type="SUPFAM" id="SSF53756">
    <property type="entry name" value="UDP-Glycosyltransferase/glycogen phosphorylase"/>
    <property type="match status" value="1"/>
</dbReference>
<dbReference type="GO" id="GO:0009244">
    <property type="term" value="P:lipopolysaccharide core region biosynthetic process"/>
    <property type="evidence" value="ECO:0007669"/>
    <property type="project" value="TreeGrafter"/>
</dbReference>
<dbReference type="AlphaFoldDB" id="A0A1M6CN32"/>
<dbReference type="GO" id="GO:0005829">
    <property type="term" value="C:cytosol"/>
    <property type="evidence" value="ECO:0007669"/>
    <property type="project" value="TreeGrafter"/>
</dbReference>
<gene>
    <name evidence="3" type="ORF">SAMN02745146_1203</name>
</gene>
<dbReference type="PANTHER" id="PTHR30160:SF1">
    <property type="entry name" value="LIPOPOLYSACCHARIDE 1,2-N-ACETYLGLUCOSAMINETRANSFERASE-RELATED"/>
    <property type="match status" value="1"/>
</dbReference>
<dbReference type="PANTHER" id="PTHR30160">
    <property type="entry name" value="TETRAACYLDISACCHARIDE 4'-KINASE-RELATED"/>
    <property type="match status" value="1"/>
</dbReference>
<evidence type="ECO:0000313" key="4">
    <source>
        <dbReference type="Proteomes" id="UP000184418"/>
    </source>
</evidence>
<dbReference type="RefSeq" id="WP_073106525.1">
    <property type="nucleotide sequence ID" value="NZ_FQYN01000002.1"/>
</dbReference>
<organism evidence="3 4">
    <name type="scientific">Hymenobacter daecheongensis DSM 21074</name>
    <dbReference type="NCBI Taxonomy" id="1121955"/>
    <lineage>
        <taxon>Bacteria</taxon>
        <taxon>Pseudomonadati</taxon>
        <taxon>Bacteroidota</taxon>
        <taxon>Cytophagia</taxon>
        <taxon>Cytophagales</taxon>
        <taxon>Hymenobacteraceae</taxon>
        <taxon>Hymenobacter</taxon>
    </lineage>
</organism>